<feature type="transmembrane region" description="Helical" evidence="8">
    <location>
        <begin position="102"/>
        <end position="124"/>
    </location>
</feature>
<feature type="transmembrane region" description="Helical" evidence="8">
    <location>
        <begin position="223"/>
        <end position="247"/>
    </location>
</feature>
<proteinExistence type="inferred from homology"/>
<feature type="transmembrane region" description="Helical" evidence="8">
    <location>
        <begin position="168"/>
        <end position="189"/>
    </location>
</feature>
<dbReference type="NCBIfam" id="TIGR00805">
    <property type="entry name" value="oat"/>
    <property type="match status" value="1"/>
</dbReference>
<dbReference type="InterPro" id="IPR002350">
    <property type="entry name" value="Kazal_dom"/>
</dbReference>
<dbReference type="InterPro" id="IPR036058">
    <property type="entry name" value="Kazal_dom_sf"/>
</dbReference>
<organism evidence="12 13">
    <name type="scientific">Catagonus wagneri</name>
    <name type="common">Chacoan peccary</name>
    <dbReference type="NCBI Taxonomy" id="51154"/>
    <lineage>
        <taxon>Eukaryota</taxon>
        <taxon>Metazoa</taxon>
        <taxon>Chordata</taxon>
        <taxon>Craniata</taxon>
        <taxon>Vertebrata</taxon>
        <taxon>Euteleostomi</taxon>
        <taxon>Mammalia</taxon>
        <taxon>Eutheria</taxon>
        <taxon>Laurasiatheria</taxon>
        <taxon>Artiodactyla</taxon>
        <taxon>Suina</taxon>
        <taxon>Tayassuidae</taxon>
        <taxon>Catagonus</taxon>
    </lineage>
</organism>
<feature type="transmembrane region" description="Helical" evidence="8">
    <location>
        <begin position="661"/>
        <end position="684"/>
    </location>
</feature>
<keyword evidence="8" id="KW-0406">Ion transport</keyword>
<evidence type="ECO:0000256" key="8">
    <source>
        <dbReference type="RuleBase" id="RU362056"/>
    </source>
</evidence>
<reference evidence="12" key="1">
    <citation type="submission" date="2025-08" db="UniProtKB">
        <authorList>
            <consortium name="Ensembl"/>
        </authorList>
    </citation>
    <scope>IDENTIFICATION</scope>
</reference>
<keyword evidence="8" id="KW-0813">Transport</keyword>
<keyword evidence="3" id="KW-1003">Cell membrane</keyword>
<dbReference type="GO" id="GO:0006811">
    <property type="term" value="P:monoatomic ion transport"/>
    <property type="evidence" value="ECO:0007669"/>
    <property type="project" value="UniProtKB-KW"/>
</dbReference>
<dbReference type="Pfam" id="PF07648">
    <property type="entry name" value="Kazal_2"/>
    <property type="match status" value="1"/>
</dbReference>
<feature type="domain" description="Kazal-like" evidence="11">
    <location>
        <begin position="488"/>
        <end position="543"/>
    </location>
</feature>
<dbReference type="GO" id="GO:0016323">
    <property type="term" value="C:basolateral plasma membrane"/>
    <property type="evidence" value="ECO:0007669"/>
    <property type="project" value="TreeGrafter"/>
</dbReference>
<dbReference type="PROSITE" id="PS51465">
    <property type="entry name" value="KAZAL_2"/>
    <property type="match status" value="1"/>
</dbReference>
<dbReference type="Pfam" id="PF03137">
    <property type="entry name" value="OATP"/>
    <property type="match status" value="1"/>
</dbReference>
<dbReference type="InterPro" id="IPR020846">
    <property type="entry name" value="MFS_dom"/>
</dbReference>
<evidence type="ECO:0000256" key="3">
    <source>
        <dbReference type="ARBA" id="ARBA00022475"/>
    </source>
</evidence>
<evidence type="ECO:0000256" key="2">
    <source>
        <dbReference type="ARBA" id="ARBA00009657"/>
    </source>
</evidence>
<sequence length="718" mass="77982">MKGSRGIENPAFVASSPDTPHRLVPSPSNVEVFVLASNTRREDSQPQEPQRSPELPRSSVTAPGSQEPSGPVSQSELEEGPCGWGNFQLQCFQRCNTPQGFLFHYCLLALTQGLVVNGLVNISISTIEKRYELKSSLTGLISSSYDISFCLLSLFVSYIGEKGHKPRWLAFSSFMLGLGALVFSLPKFFSGSYQLGSLFEDTCLTAKNKTSCTASSSSLFKYLYVFILGQLLLGTGGTPLYTLGTAFIDDSVPTHKTSLYIGIGYAMSILGPAFGYVLGGQLLTLYIDIDLGQSIDITEDDPRWLGAWWIGFLLSWLLAWFLIIPFSCFPKRLPGTAEIQDGKISQAHQSGSTDGNFGQSFKDFPAAVKNLMRNTVFMCLVLLTCSEALVATGFATFLPKFIENQFGLSSSSAATLAGSILIPGAALGQILGGVLVSKFKMTCKNIMKFTLLTSIIALILSFVFLYTTCENAPFAGVSESYNGTGQLGKLTAPCNANCNCLRWYYYPLCGGDGVQYFSPCYAGCTNSISKKRSKVYQNCSCIKRKIEIIPTPSSSDFEAKAGKCSVQCKNLPIFLGMFFAAIVFTFMAGTPITVSILRCVNQNQRSLALGIQCTLLRLLGTIPGPIIFGIAIDSTCVLWDINKCGIKGACWVYNNIRMAYMFMAICVISKIFTVFFNGCAVFLYKPPPSATDAPFQDQNSVVTTLSLECDLNKAGTEG</sequence>
<comment type="caution">
    <text evidence="8">Lacks conserved residue(s) required for the propagation of feature annotation.</text>
</comment>
<feature type="transmembrane region" description="Helical" evidence="8">
    <location>
        <begin position="573"/>
        <end position="597"/>
    </location>
</feature>
<keyword evidence="13" id="KW-1185">Reference proteome</keyword>
<feature type="transmembrane region" description="Helical" evidence="8">
    <location>
        <begin position="307"/>
        <end position="329"/>
    </location>
</feature>
<dbReference type="Gene3D" id="1.20.1250.20">
    <property type="entry name" value="MFS general substrate transporter like domains"/>
    <property type="match status" value="1"/>
</dbReference>
<comment type="subcellular location">
    <subcellularLocation>
        <location evidence="1 8">Cell membrane</location>
        <topology evidence="1 8">Multi-pass membrane protein</topology>
    </subcellularLocation>
</comment>
<dbReference type="GO" id="GO:0015347">
    <property type="term" value="F:sodium-independent organic anion transmembrane transporter activity"/>
    <property type="evidence" value="ECO:0007669"/>
    <property type="project" value="TreeGrafter"/>
</dbReference>
<feature type="transmembrane region" description="Helical" evidence="8">
    <location>
        <begin position="417"/>
        <end position="437"/>
    </location>
</feature>
<feature type="domain" description="Major facilitator superfamily (MFS) profile" evidence="10">
    <location>
        <begin position="101"/>
        <end position="681"/>
    </location>
</feature>
<feature type="transmembrane region" description="Helical" evidence="8">
    <location>
        <begin position="376"/>
        <end position="397"/>
    </location>
</feature>
<dbReference type="PANTHER" id="PTHR11388:SF103">
    <property type="entry name" value="SOLUTE CARRIER ORGANIC ANION TRANSPORTER FAMILY MEMBER 4C1"/>
    <property type="match status" value="1"/>
</dbReference>
<evidence type="ECO:0000313" key="13">
    <source>
        <dbReference type="Proteomes" id="UP000694540"/>
    </source>
</evidence>
<accession>A0A8C4FHB9</accession>
<comment type="similarity">
    <text evidence="2 8">Belongs to the organo anion transporter (TC 2.A.60) family.</text>
</comment>
<keyword evidence="6 8" id="KW-0472">Membrane</keyword>
<evidence type="ECO:0000259" key="10">
    <source>
        <dbReference type="PROSITE" id="PS50850"/>
    </source>
</evidence>
<name>A0A8C4FHB9_9CETA</name>
<evidence type="ECO:0000256" key="6">
    <source>
        <dbReference type="ARBA" id="ARBA00023136"/>
    </source>
</evidence>
<evidence type="ECO:0000256" key="5">
    <source>
        <dbReference type="ARBA" id="ARBA00022989"/>
    </source>
</evidence>
<feature type="transmembrane region" description="Helical" evidence="8">
    <location>
        <begin position="449"/>
        <end position="467"/>
    </location>
</feature>
<feature type="transmembrane region" description="Helical" evidence="8">
    <location>
        <begin position="136"/>
        <end position="156"/>
    </location>
</feature>
<feature type="compositionally biased region" description="Polar residues" evidence="9">
    <location>
        <begin position="58"/>
        <end position="75"/>
    </location>
</feature>
<dbReference type="InterPro" id="IPR036259">
    <property type="entry name" value="MFS_trans_sf"/>
</dbReference>
<dbReference type="GO" id="GO:0043252">
    <property type="term" value="P:sodium-independent organic anion transport"/>
    <property type="evidence" value="ECO:0007669"/>
    <property type="project" value="TreeGrafter"/>
</dbReference>
<evidence type="ECO:0000256" key="7">
    <source>
        <dbReference type="ARBA" id="ARBA00023157"/>
    </source>
</evidence>
<dbReference type="PROSITE" id="PS50850">
    <property type="entry name" value="MFS"/>
    <property type="match status" value="1"/>
</dbReference>
<gene>
    <name evidence="12" type="primary">SLCO4C1</name>
</gene>
<dbReference type="SUPFAM" id="SSF103473">
    <property type="entry name" value="MFS general substrate transporter"/>
    <property type="match status" value="1"/>
</dbReference>
<dbReference type="SUPFAM" id="SSF100895">
    <property type="entry name" value="Kazal-type serine protease inhibitors"/>
    <property type="match status" value="1"/>
</dbReference>
<evidence type="ECO:0000313" key="12">
    <source>
        <dbReference type="Ensembl" id="ENSCWAP00000028341.1"/>
    </source>
</evidence>
<dbReference type="GeneTree" id="ENSGT01150000286985"/>
<keyword evidence="7" id="KW-1015">Disulfide bond</keyword>
<dbReference type="Ensembl" id="ENSCWAT00000030720.1">
    <property type="protein sequence ID" value="ENSCWAP00000028341.1"/>
    <property type="gene ID" value="ENSCWAG00000021326.1"/>
</dbReference>
<protein>
    <recommendedName>
        <fullName evidence="8">Solute carrier organic anion transporter family member</fullName>
    </recommendedName>
</protein>
<feature type="region of interest" description="Disordered" evidence="9">
    <location>
        <begin position="1"/>
        <end position="77"/>
    </location>
</feature>
<keyword evidence="4 8" id="KW-0812">Transmembrane</keyword>
<feature type="transmembrane region" description="Helical" evidence="8">
    <location>
        <begin position="259"/>
        <end position="287"/>
    </location>
</feature>
<dbReference type="PANTHER" id="PTHR11388">
    <property type="entry name" value="ORGANIC ANION TRANSPORTER"/>
    <property type="match status" value="1"/>
</dbReference>
<dbReference type="AlphaFoldDB" id="A0A8C4FHB9"/>
<keyword evidence="5 8" id="KW-1133">Transmembrane helix</keyword>
<evidence type="ECO:0000256" key="1">
    <source>
        <dbReference type="ARBA" id="ARBA00004651"/>
    </source>
</evidence>
<evidence type="ECO:0000256" key="9">
    <source>
        <dbReference type="SAM" id="MobiDB-lite"/>
    </source>
</evidence>
<dbReference type="Proteomes" id="UP000694540">
    <property type="component" value="Unplaced"/>
</dbReference>
<evidence type="ECO:0000259" key="11">
    <source>
        <dbReference type="PROSITE" id="PS51465"/>
    </source>
</evidence>
<reference evidence="12" key="2">
    <citation type="submission" date="2025-09" db="UniProtKB">
        <authorList>
            <consortium name="Ensembl"/>
        </authorList>
    </citation>
    <scope>IDENTIFICATION</scope>
</reference>
<evidence type="ECO:0000256" key="4">
    <source>
        <dbReference type="ARBA" id="ARBA00022692"/>
    </source>
</evidence>
<dbReference type="InterPro" id="IPR004156">
    <property type="entry name" value="OATP"/>
</dbReference>